<reference evidence="1 2" key="1">
    <citation type="submission" date="2014-02" db="EMBL/GenBank/DDBJ databases">
        <title>Comparative genomics and transcriptomics to identify genetic mechanisms underlying the emergence of carbapenem resistant Acinetobacter baumannii (CRAb).</title>
        <authorList>
            <person name="Harris A.D."/>
            <person name="Johnson K.J."/>
            <person name="George J."/>
            <person name="Shefchek K."/>
            <person name="Daugherty S.C."/>
            <person name="Parankush S."/>
            <person name="Sadzewicz L."/>
            <person name="Tallon L."/>
            <person name="Sengamalay N."/>
            <person name="Hazen T.H."/>
            <person name="Rasko D.A."/>
        </authorList>
    </citation>
    <scope>NUCLEOTIDE SEQUENCE [LARGE SCALE GENOMIC DNA]</scope>
    <source>
        <strain evidence="1 2">1462234</strain>
    </source>
</reference>
<accession>A0A9P2UNR6</accession>
<feature type="non-terminal residue" evidence="1">
    <location>
        <position position="55"/>
    </location>
</feature>
<proteinExistence type="predicted"/>
<dbReference type="Proteomes" id="UP000020865">
    <property type="component" value="Unassembled WGS sequence"/>
</dbReference>
<evidence type="ECO:0000313" key="2">
    <source>
        <dbReference type="Proteomes" id="UP000020865"/>
    </source>
</evidence>
<dbReference type="AlphaFoldDB" id="A0A9P2UNR6"/>
<organism evidence="1 2">
    <name type="scientific">Acinetobacter baumannii 1462234</name>
    <dbReference type="NCBI Taxonomy" id="1310646"/>
    <lineage>
        <taxon>Bacteria</taxon>
        <taxon>Pseudomonadati</taxon>
        <taxon>Pseudomonadota</taxon>
        <taxon>Gammaproteobacteria</taxon>
        <taxon>Moraxellales</taxon>
        <taxon>Moraxellaceae</taxon>
        <taxon>Acinetobacter</taxon>
        <taxon>Acinetobacter calcoaceticus/baumannii complex</taxon>
    </lineage>
</organism>
<evidence type="ECO:0000313" key="1">
    <source>
        <dbReference type="EMBL" id="EXB39394.1"/>
    </source>
</evidence>
<sequence length="55" mass="6082">MIKLEGVVLNVFTQQGGQNKKGESFDDRDKVQILGAMDLPNGDVKNELFTLSVED</sequence>
<comment type="caution">
    <text evidence="1">The sequence shown here is derived from an EMBL/GenBank/DDBJ whole genome shotgun (WGS) entry which is preliminary data.</text>
</comment>
<gene>
    <name evidence="1" type="ORF">J545_4627</name>
</gene>
<dbReference type="EMBL" id="JEWR01000382">
    <property type="protein sequence ID" value="EXB39394.1"/>
    <property type="molecule type" value="Genomic_DNA"/>
</dbReference>
<name>A0A9P2UNR6_ACIBA</name>
<protein>
    <submittedName>
        <fullName evidence="1">Uncharacterized protein</fullName>
    </submittedName>
</protein>